<organism evidence="4 5">
    <name type="scientific">Agrilus planipennis</name>
    <name type="common">Emerald ash borer</name>
    <name type="synonym">Agrilus marcopoli</name>
    <dbReference type="NCBI Taxonomy" id="224129"/>
    <lineage>
        <taxon>Eukaryota</taxon>
        <taxon>Metazoa</taxon>
        <taxon>Ecdysozoa</taxon>
        <taxon>Arthropoda</taxon>
        <taxon>Hexapoda</taxon>
        <taxon>Insecta</taxon>
        <taxon>Pterygota</taxon>
        <taxon>Neoptera</taxon>
        <taxon>Endopterygota</taxon>
        <taxon>Coleoptera</taxon>
        <taxon>Polyphaga</taxon>
        <taxon>Elateriformia</taxon>
        <taxon>Buprestoidea</taxon>
        <taxon>Buprestidae</taxon>
        <taxon>Agrilinae</taxon>
        <taxon>Agrilus</taxon>
    </lineage>
</organism>
<evidence type="ECO:0000313" key="4">
    <source>
        <dbReference type="Proteomes" id="UP000192223"/>
    </source>
</evidence>
<dbReference type="GO" id="GO:0031179">
    <property type="term" value="P:peptide modification"/>
    <property type="evidence" value="ECO:0007669"/>
    <property type="project" value="InterPro"/>
</dbReference>
<dbReference type="PRINTS" id="PR01950">
    <property type="entry name" value="LANCSUPER"/>
</dbReference>
<dbReference type="SUPFAM" id="SSF158745">
    <property type="entry name" value="LanC-like"/>
    <property type="match status" value="1"/>
</dbReference>
<reference evidence="5" key="1">
    <citation type="submission" date="2025-08" db="UniProtKB">
        <authorList>
            <consortium name="RefSeq"/>
        </authorList>
    </citation>
    <scope>IDENTIFICATION</scope>
    <source>
        <tissue evidence="5">Entire body</tissue>
    </source>
</reference>
<keyword evidence="3" id="KW-0479">Metal-binding</keyword>
<dbReference type="CDD" id="cd04794">
    <property type="entry name" value="euk_LANCL"/>
    <property type="match status" value="1"/>
</dbReference>
<proteinExistence type="inferred from homology"/>
<evidence type="ECO:0000256" key="2">
    <source>
        <dbReference type="ARBA" id="ARBA00069999"/>
    </source>
</evidence>
<dbReference type="InterPro" id="IPR012341">
    <property type="entry name" value="6hp_glycosidase-like_sf"/>
</dbReference>
<protein>
    <recommendedName>
        <fullName evidence="2">LanC-like protein 3 homolog</fullName>
    </recommendedName>
</protein>
<keyword evidence="3" id="KW-0862">Zinc</keyword>
<dbReference type="Proteomes" id="UP000192223">
    <property type="component" value="Unplaced"/>
</dbReference>
<evidence type="ECO:0000313" key="5">
    <source>
        <dbReference type="RefSeq" id="XP_018334169.1"/>
    </source>
</evidence>
<feature type="binding site" evidence="3">
    <location>
        <position position="290"/>
    </location>
    <ligand>
        <name>Zn(2+)</name>
        <dbReference type="ChEBI" id="CHEBI:29105"/>
    </ligand>
</feature>
<name>A0A1W4XDT1_AGRPL</name>
<dbReference type="InParanoid" id="A0A1W4XDT1"/>
<dbReference type="Pfam" id="PF05147">
    <property type="entry name" value="LANC_like"/>
    <property type="match status" value="2"/>
</dbReference>
<dbReference type="OrthoDB" id="10257263at2759"/>
<keyword evidence="4" id="KW-1185">Reference proteome</keyword>
<comment type="similarity">
    <text evidence="1">Belongs to the LanC-like protein family.</text>
</comment>
<dbReference type="PANTHER" id="PTHR12736:SF7">
    <property type="entry name" value="LANC-LIKE PROTEIN 3"/>
    <property type="match status" value="1"/>
</dbReference>
<dbReference type="GO" id="GO:0005886">
    <property type="term" value="C:plasma membrane"/>
    <property type="evidence" value="ECO:0007669"/>
    <property type="project" value="TreeGrafter"/>
</dbReference>
<dbReference type="GeneID" id="108743188"/>
<gene>
    <name evidence="5" type="primary">LOC108743188</name>
</gene>
<dbReference type="RefSeq" id="XP_018334169.1">
    <property type="nucleotide sequence ID" value="XM_018478667.1"/>
</dbReference>
<dbReference type="InterPro" id="IPR007822">
    <property type="entry name" value="LANC-like"/>
</dbReference>
<dbReference type="GO" id="GO:0005975">
    <property type="term" value="P:carbohydrate metabolic process"/>
    <property type="evidence" value="ECO:0007669"/>
    <property type="project" value="InterPro"/>
</dbReference>
<evidence type="ECO:0000256" key="1">
    <source>
        <dbReference type="ARBA" id="ARBA00007179"/>
    </source>
</evidence>
<dbReference type="KEGG" id="apln:108743188"/>
<dbReference type="InterPro" id="IPR020464">
    <property type="entry name" value="LanC-like_prot_euk"/>
</dbReference>
<evidence type="ECO:0000256" key="3">
    <source>
        <dbReference type="PIRSR" id="PIRSR607822-1"/>
    </source>
</evidence>
<dbReference type="GO" id="GO:0046872">
    <property type="term" value="F:metal ion binding"/>
    <property type="evidence" value="ECO:0007669"/>
    <property type="project" value="UniProtKB-KW"/>
</dbReference>
<dbReference type="SMART" id="SM01260">
    <property type="entry name" value="LANC_like"/>
    <property type="match status" value="1"/>
</dbReference>
<feature type="binding site" evidence="3">
    <location>
        <position position="336"/>
    </location>
    <ligand>
        <name>Zn(2+)</name>
        <dbReference type="ChEBI" id="CHEBI:29105"/>
    </ligand>
</feature>
<dbReference type="FunCoup" id="A0A1W4XDT1">
    <property type="interactions" value="190"/>
</dbReference>
<sequence length="415" mass="46701">MRRFTSFARNLFVKKSEEVAEMSPKRYFINPLIETVTVNEEVVITEHKLKETVQNVIGNISNNFKPTERNAEDGVYLGTAGVSYMFYHISKIPTFIDQKDVLLKSGLEYLKPALKVALKCAPRTKDVPAFILGNSGIYAVASVLFNALGNEKECLRYKELFNKAGNIVKEKRFLECGSDELFVGRAGYICGAIWLSKALNTSVPQQDLHEICSVMVASGREYSQRHKSPSPLMYAYYNVEYLGFLDANPKDALAIKQSIDFLLSLQDSEGNFPAAMDEVHLSKNELLHWCHGAPGIIYLMAKAYLTWNDVKYLNSCIKMADIVWKKGLLKKGPGICHGVAGNGYVFLLMYRLTNEHKYLHKALSFVNFLENDKFKREARIPDHPYSLYEGIAGTACFVADCTNPIAAAFPFSDIF</sequence>
<dbReference type="Gene3D" id="1.50.10.10">
    <property type="match status" value="1"/>
</dbReference>
<feature type="binding site" evidence="3">
    <location>
        <position position="337"/>
    </location>
    <ligand>
        <name>Zn(2+)</name>
        <dbReference type="ChEBI" id="CHEBI:29105"/>
    </ligand>
</feature>
<dbReference type="PRINTS" id="PR01951">
    <property type="entry name" value="LANCEUKARYTE"/>
</dbReference>
<dbReference type="AlphaFoldDB" id="A0A1W4XDT1"/>
<dbReference type="PANTHER" id="PTHR12736">
    <property type="entry name" value="LANC-LIKE PROTEIN"/>
    <property type="match status" value="1"/>
</dbReference>
<accession>A0A1W4XDT1</accession>
<dbReference type="FunFam" id="1.50.10.10:FF:000012">
    <property type="entry name" value="LanC-like protein 3"/>
    <property type="match status" value="1"/>
</dbReference>